<dbReference type="CDD" id="cd02696">
    <property type="entry name" value="MurNAc-LAA"/>
    <property type="match status" value="1"/>
</dbReference>
<dbReference type="InterPro" id="IPR050695">
    <property type="entry name" value="N-acetylmuramoyl_amidase_3"/>
</dbReference>
<evidence type="ECO:0000313" key="2">
    <source>
        <dbReference type="EMBL" id="NMF04305.1"/>
    </source>
</evidence>
<organism evidence="2 3">
    <name type="scientific">Clostridium beijerinckii</name>
    <name type="common">Clostridium MP</name>
    <dbReference type="NCBI Taxonomy" id="1520"/>
    <lineage>
        <taxon>Bacteria</taxon>
        <taxon>Bacillati</taxon>
        <taxon>Bacillota</taxon>
        <taxon>Clostridia</taxon>
        <taxon>Eubacteriales</taxon>
        <taxon>Clostridiaceae</taxon>
        <taxon>Clostridium</taxon>
    </lineage>
</organism>
<dbReference type="Gene3D" id="3.40.630.40">
    <property type="entry name" value="Zn-dependent exopeptidases"/>
    <property type="match status" value="1"/>
</dbReference>
<dbReference type="Pfam" id="PF01520">
    <property type="entry name" value="Amidase_3"/>
    <property type="match status" value="1"/>
</dbReference>
<dbReference type="SUPFAM" id="SSF53187">
    <property type="entry name" value="Zn-dependent exopeptidases"/>
    <property type="match status" value="1"/>
</dbReference>
<name>A0A7X9SLW8_CLOBE</name>
<dbReference type="Proteomes" id="UP000587880">
    <property type="component" value="Unassembled WGS sequence"/>
</dbReference>
<reference evidence="2 3" key="1">
    <citation type="submission" date="2020-04" db="EMBL/GenBank/DDBJ databases">
        <authorList>
            <person name="Hitch T.C.A."/>
            <person name="Wylensek D."/>
            <person name="Clavel T."/>
        </authorList>
    </citation>
    <scope>NUCLEOTIDE SEQUENCE [LARGE SCALE GENOMIC DNA]</scope>
    <source>
        <strain evidence="2 3">WB01_NA02</strain>
    </source>
</reference>
<dbReference type="PANTHER" id="PTHR30404">
    <property type="entry name" value="N-ACETYLMURAMOYL-L-ALANINE AMIDASE"/>
    <property type="match status" value="1"/>
</dbReference>
<dbReference type="GO" id="GO:0009253">
    <property type="term" value="P:peptidoglycan catabolic process"/>
    <property type="evidence" value="ECO:0007669"/>
    <property type="project" value="InterPro"/>
</dbReference>
<accession>A0A7X9SLW8</accession>
<comment type="caution">
    <text evidence="2">The sequence shown here is derived from an EMBL/GenBank/DDBJ whole genome shotgun (WGS) entry which is preliminary data.</text>
</comment>
<protein>
    <submittedName>
        <fullName evidence="2">N-acetylmuramoyl-L-alanine amidase</fullName>
    </submittedName>
</protein>
<gene>
    <name evidence="2" type="ORF">HF849_05935</name>
</gene>
<dbReference type="AlphaFoldDB" id="A0A7X9SLW8"/>
<evidence type="ECO:0000313" key="3">
    <source>
        <dbReference type="Proteomes" id="UP000587880"/>
    </source>
</evidence>
<dbReference type="PANTHER" id="PTHR30404:SF8">
    <property type="entry name" value="AUTOLYSIN PH-RELATED"/>
    <property type="match status" value="1"/>
</dbReference>
<dbReference type="RefSeq" id="WP_168981380.1">
    <property type="nucleotide sequence ID" value="NZ_JABAGD010000008.1"/>
</dbReference>
<dbReference type="EMBL" id="JABAGD010000008">
    <property type="protein sequence ID" value="NMF04305.1"/>
    <property type="molecule type" value="Genomic_DNA"/>
</dbReference>
<dbReference type="GO" id="GO:0030288">
    <property type="term" value="C:outer membrane-bounded periplasmic space"/>
    <property type="evidence" value="ECO:0007669"/>
    <property type="project" value="TreeGrafter"/>
</dbReference>
<evidence type="ECO:0000259" key="1">
    <source>
        <dbReference type="SMART" id="SM00646"/>
    </source>
</evidence>
<dbReference type="InterPro" id="IPR002508">
    <property type="entry name" value="MurNAc-LAA_cat"/>
</dbReference>
<sequence length="252" mass="27591">MKIGLRGGHSSNCIGAVGIVNEYEQMQQYFKYIRDLLIQYGHTVIDCNSNGSNANAELSEGAAAANAANVDLFVSLHMNAFNGSGHGVETLVSSEASKALPYAQRLCNNFGSLGFTNRGVKYEKLYEMNHIAAGNIIFEICFCDSETDMAIYRGCSWQLLAHRFCNAIDSNIPADPAAAAANKGYVITTYLPPDSANYDGVNINNVLKYFDGITCYARGNNKGIWIETQYLPLSKCNELKNALGTVFYEIKK</sequence>
<proteinExistence type="predicted"/>
<dbReference type="SMART" id="SM00646">
    <property type="entry name" value="Ami_3"/>
    <property type="match status" value="1"/>
</dbReference>
<feature type="domain" description="MurNAc-LAA" evidence="1">
    <location>
        <begin position="62"/>
        <end position="169"/>
    </location>
</feature>
<dbReference type="GO" id="GO:0008745">
    <property type="term" value="F:N-acetylmuramoyl-L-alanine amidase activity"/>
    <property type="evidence" value="ECO:0007669"/>
    <property type="project" value="InterPro"/>
</dbReference>